<keyword evidence="6" id="KW-0325">Glycoprotein</keyword>
<dbReference type="GO" id="GO:0046872">
    <property type="term" value="F:metal ion binding"/>
    <property type="evidence" value="ECO:0007669"/>
    <property type="project" value="UniProtKB-KW"/>
</dbReference>
<evidence type="ECO:0000256" key="6">
    <source>
        <dbReference type="ARBA" id="ARBA00023180"/>
    </source>
</evidence>
<evidence type="ECO:0000256" key="5">
    <source>
        <dbReference type="ARBA" id="ARBA00023157"/>
    </source>
</evidence>
<dbReference type="EMBL" id="BKCG01000006">
    <property type="protein sequence ID" value="GER60280.1"/>
    <property type="molecule type" value="Genomic_DNA"/>
</dbReference>
<comment type="caution">
    <text evidence="8">The sequence shown here is derived from an EMBL/GenBank/DDBJ whole genome shotgun (WGS) entry which is preliminary data.</text>
</comment>
<dbReference type="Gene3D" id="1.10.575.10">
    <property type="entry name" value="P1 Nuclease"/>
    <property type="match status" value="1"/>
</dbReference>
<keyword evidence="2" id="KW-0479">Metal-binding</keyword>
<evidence type="ECO:0000313" key="8">
    <source>
        <dbReference type="EMBL" id="GER60280.1"/>
    </source>
</evidence>
<reference evidence="8 9" key="1">
    <citation type="submission" date="2019-08" db="EMBL/GenBank/DDBJ databases">
        <title>Draft genome sequence of Ulvibacter marinus type strain NBRC 109484.</title>
        <authorList>
            <person name="Kawano K."/>
            <person name="Ushijima N."/>
            <person name="Kihara M."/>
            <person name="Itoh H."/>
        </authorList>
    </citation>
    <scope>NUCLEOTIDE SEQUENCE [LARGE SCALE GENOMIC DNA]</scope>
    <source>
        <strain evidence="8 9">NBRC 109484</strain>
    </source>
</reference>
<evidence type="ECO:0000256" key="2">
    <source>
        <dbReference type="ARBA" id="ARBA00022723"/>
    </source>
</evidence>
<organism evidence="8 9">
    <name type="scientific">Patiriisocius marinus</name>
    <dbReference type="NCBI Taxonomy" id="1397112"/>
    <lineage>
        <taxon>Bacteria</taxon>
        <taxon>Pseudomonadati</taxon>
        <taxon>Bacteroidota</taxon>
        <taxon>Flavobacteriia</taxon>
        <taxon>Flavobacteriales</taxon>
        <taxon>Flavobacteriaceae</taxon>
        <taxon>Patiriisocius</taxon>
    </lineage>
</organism>
<dbReference type="GO" id="GO:0004519">
    <property type="term" value="F:endonuclease activity"/>
    <property type="evidence" value="ECO:0007669"/>
    <property type="project" value="UniProtKB-KW"/>
</dbReference>
<dbReference type="GO" id="GO:0016788">
    <property type="term" value="F:hydrolase activity, acting on ester bonds"/>
    <property type="evidence" value="ECO:0007669"/>
    <property type="project" value="InterPro"/>
</dbReference>
<dbReference type="InterPro" id="IPR008947">
    <property type="entry name" value="PLipase_C/P1_nuclease_dom_sf"/>
</dbReference>
<evidence type="ECO:0000256" key="4">
    <source>
        <dbReference type="ARBA" id="ARBA00022801"/>
    </source>
</evidence>
<dbReference type="SUPFAM" id="SSF48537">
    <property type="entry name" value="Phospholipase C/P1 nuclease"/>
    <property type="match status" value="1"/>
</dbReference>
<keyword evidence="9" id="KW-1185">Reference proteome</keyword>
<dbReference type="GO" id="GO:0003676">
    <property type="term" value="F:nucleic acid binding"/>
    <property type="evidence" value="ECO:0007669"/>
    <property type="project" value="InterPro"/>
</dbReference>
<dbReference type="PANTHER" id="PTHR33146">
    <property type="entry name" value="ENDONUCLEASE 4"/>
    <property type="match status" value="1"/>
</dbReference>
<keyword evidence="1" id="KW-0540">Nuclease</keyword>
<feature type="region of interest" description="Disordered" evidence="7">
    <location>
        <begin position="1"/>
        <end position="20"/>
    </location>
</feature>
<dbReference type="GO" id="GO:0006308">
    <property type="term" value="P:DNA catabolic process"/>
    <property type="evidence" value="ECO:0007669"/>
    <property type="project" value="InterPro"/>
</dbReference>
<dbReference type="Pfam" id="PF02265">
    <property type="entry name" value="S1-P1_nuclease"/>
    <property type="match status" value="1"/>
</dbReference>
<dbReference type="AlphaFoldDB" id="A0A5J4J341"/>
<name>A0A5J4J341_9FLAO</name>
<protein>
    <submittedName>
        <fullName evidence="8">Endonuclease</fullName>
    </submittedName>
</protein>
<gene>
    <name evidence="8" type="ORF">ULMA_23880</name>
</gene>
<proteinExistence type="predicted"/>
<evidence type="ECO:0000256" key="3">
    <source>
        <dbReference type="ARBA" id="ARBA00022759"/>
    </source>
</evidence>
<dbReference type="Proteomes" id="UP000326509">
    <property type="component" value="Unassembled WGS sequence"/>
</dbReference>
<sequence length="243" mass="27601">MVNASEDWGKTGHRTVGQISENHMTKKALKNVKELLGGESLAFVSTYGDEIRSDDQYRKYAPWHYVSFPFGSTYEETEKSEKGDIIQGINTCISVLKDERSSTADKAFYLRMLIHFIGDLHMPLHVGLAEDKGGNDFQVLWFGKGTNLHTVWDTKMLEDYNMSYTELADNADVISKKEIAELQNSTVADWMYESRALCEKIYDTTSIGEKLGYRYSYQYVNVARSQLQKAGIRLAGVLNEIFG</sequence>
<evidence type="ECO:0000256" key="7">
    <source>
        <dbReference type="SAM" id="MobiDB-lite"/>
    </source>
</evidence>
<evidence type="ECO:0000313" key="9">
    <source>
        <dbReference type="Proteomes" id="UP000326509"/>
    </source>
</evidence>
<accession>A0A5J4J341</accession>
<dbReference type="PANTHER" id="PTHR33146:SF26">
    <property type="entry name" value="ENDONUCLEASE 4"/>
    <property type="match status" value="1"/>
</dbReference>
<keyword evidence="4" id="KW-0378">Hydrolase</keyword>
<keyword evidence="5" id="KW-1015">Disulfide bond</keyword>
<dbReference type="InterPro" id="IPR003154">
    <property type="entry name" value="S1/P1nuclease"/>
</dbReference>
<keyword evidence="3 8" id="KW-0255">Endonuclease</keyword>
<dbReference type="CDD" id="cd11010">
    <property type="entry name" value="S1-P1_nuclease"/>
    <property type="match status" value="1"/>
</dbReference>
<evidence type="ECO:0000256" key="1">
    <source>
        <dbReference type="ARBA" id="ARBA00022722"/>
    </source>
</evidence>